<name>A0A1I6HT43_9FIRM</name>
<evidence type="ECO:0008006" key="3">
    <source>
        <dbReference type="Google" id="ProtNLM"/>
    </source>
</evidence>
<proteinExistence type="predicted"/>
<evidence type="ECO:0000313" key="1">
    <source>
        <dbReference type="EMBL" id="SFR57609.1"/>
    </source>
</evidence>
<dbReference type="AlphaFoldDB" id="A0A1I6HT43"/>
<dbReference type="RefSeq" id="WP_092558885.1">
    <property type="nucleotide sequence ID" value="NZ_FOYZ01000001.1"/>
</dbReference>
<dbReference type="STRING" id="37658.SAMN05661086_00265"/>
<accession>A0A1I6HT43</accession>
<keyword evidence="2" id="KW-1185">Reference proteome</keyword>
<dbReference type="OrthoDB" id="1806262at2"/>
<sequence>MSKDNCFIKKFISKKNHVSLHKYTDEGGKQYVVKRFHNADSYQAELEMYRCLIHCQQNEAGSQLNYPNLLDYDDSKLSLCLEYIKGNNVLELLEYYESRSFVKEAAKVLIQVLQWLEQFYSTIGIDGDEVLGDVNLRNFIYAENKIFGIDFEDARSGCRHIEMLEVLARYLLYNPAKSEFKHTVLSIVEKQYLAVSMKNQGIEKYADLLENEITHIQMRRKRFT</sequence>
<dbReference type="Proteomes" id="UP000199659">
    <property type="component" value="Unassembled WGS sequence"/>
</dbReference>
<evidence type="ECO:0000313" key="2">
    <source>
        <dbReference type="Proteomes" id="UP000199659"/>
    </source>
</evidence>
<dbReference type="EMBL" id="FOYZ01000001">
    <property type="protein sequence ID" value="SFR57609.1"/>
    <property type="molecule type" value="Genomic_DNA"/>
</dbReference>
<organism evidence="1 2">
    <name type="scientific">Anaeromicropila populeti</name>
    <dbReference type="NCBI Taxonomy" id="37658"/>
    <lineage>
        <taxon>Bacteria</taxon>
        <taxon>Bacillati</taxon>
        <taxon>Bacillota</taxon>
        <taxon>Clostridia</taxon>
        <taxon>Lachnospirales</taxon>
        <taxon>Lachnospiraceae</taxon>
        <taxon>Anaeromicropila</taxon>
    </lineage>
</organism>
<dbReference type="SUPFAM" id="SSF56112">
    <property type="entry name" value="Protein kinase-like (PK-like)"/>
    <property type="match status" value="1"/>
</dbReference>
<reference evidence="1 2" key="1">
    <citation type="submission" date="2016-10" db="EMBL/GenBank/DDBJ databases">
        <authorList>
            <person name="de Groot N.N."/>
        </authorList>
    </citation>
    <scope>NUCLEOTIDE SEQUENCE [LARGE SCALE GENOMIC DNA]</scope>
    <source>
        <strain evidence="1 2">743A</strain>
    </source>
</reference>
<protein>
    <recommendedName>
        <fullName evidence="3">Protein kinase domain-containing protein</fullName>
    </recommendedName>
</protein>
<gene>
    <name evidence="1" type="ORF">SAMN05661086_00265</name>
</gene>
<dbReference type="InterPro" id="IPR011009">
    <property type="entry name" value="Kinase-like_dom_sf"/>
</dbReference>